<keyword evidence="11" id="KW-1185">Reference proteome</keyword>
<dbReference type="SUPFAM" id="SSF52540">
    <property type="entry name" value="P-loop containing nucleoside triphosphate hydrolases"/>
    <property type="match status" value="1"/>
</dbReference>
<dbReference type="GO" id="GO:0005524">
    <property type="term" value="F:ATP binding"/>
    <property type="evidence" value="ECO:0007669"/>
    <property type="project" value="UniProtKB-KW"/>
</dbReference>
<keyword evidence="2 6" id="KW-0378">Hydrolase</keyword>
<evidence type="ECO:0000256" key="5">
    <source>
        <dbReference type="PROSITE-ProRule" id="PRU00552"/>
    </source>
</evidence>
<comment type="similarity">
    <text evidence="6">Belongs to the DEAD box helicase family.</text>
</comment>
<keyword evidence="3 6" id="KW-0347">Helicase</keyword>
<dbReference type="GO" id="GO:0003724">
    <property type="term" value="F:RNA helicase activity"/>
    <property type="evidence" value="ECO:0007669"/>
    <property type="project" value="InterPro"/>
</dbReference>
<dbReference type="HOGENOM" id="CLU_003041_21_1_2"/>
<dbReference type="InterPro" id="IPR027417">
    <property type="entry name" value="P-loop_NTPase"/>
</dbReference>
<gene>
    <name evidence="10" type="ORF">PAP_05315</name>
</gene>
<dbReference type="GO" id="GO:0005829">
    <property type="term" value="C:cytosol"/>
    <property type="evidence" value="ECO:0007669"/>
    <property type="project" value="TreeGrafter"/>
</dbReference>
<dbReference type="SMART" id="SM00490">
    <property type="entry name" value="HELICc"/>
    <property type="match status" value="1"/>
</dbReference>
<organism evidence="10 11">
    <name type="scientific">Palaeococcus pacificus DY20341</name>
    <dbReference type="NCBI Taxonomy" id="1343739"/>
    <lineage>
        <taxon>Archaea</taxon>
        <taxon>Methanobacteriati</taxon>
        <taxon>Methanobacteriota</taxon>
        <taxon>Thermococci</taxon>
        <taxon>Thermococcales</taxon>
        <taxon>Thermococcaceae</taxon>
        <taxon>Palaeococcus</taxon>
    </lineage>
</organism>
<feature type="domain" description="DEAD-box RNA helicase Q" evidence="9">
    <location>
        <begin position="1"/>
        <end position="29"/>
    </location>
</feature>
<reference evidence="11" key="1">
    <citation type="submission" date="2013-06" db="EMBL/GenBank/DDBJ databases">
        <title>Complete Genome Sequence of Hyperthermophilic Palaeococcus pacificus DY20341T, Isolated from a Deep-Sea Hydrothermal Sediments.</title>
        <authorList>
            <person name="Zeng X."/>
            <person name="Shao Z."/>
        </authorList>
    </citation>
    <scope>NUCLEOTIDE SEQUENCE [LARGE SCALE GENOMIC DNA]</scope>
    <source>
        <strain evidence="11">DY20341</strain>
    </source>
</reference>
<evidence type="ECO:0000259" key="7">
    <source>
        <dbReference type="PROSITE" id="PS51192"/>
    </source>
</evidence>
<dbReference type="GO" id="GO:0016787">
    <property type="term" value="F:hydrolase activity"/>
    <property type="evidence" value="ECO:0007669"/>
    <property type="project" value="UniProtKB-KW"/>
</dbReference>
<feature type="short sequence motif" description="Q motif" evidence="5">
    <location>
        <begin position="1"/>
        <end position="29"/>
    </location>
</feature>
<dbReference type="OrthoDB" id="4631at2157"/>
<evidence type="ECO:0000313" key="11">
    <source>
        <dbReference type="Proteomes" id="UP000027981"/>
    </source>
</evidence>
<evidence type="ECO:0000256" key="2">
    <source>
        <dbReference type="ARBA" id="ARBA00022801"/>
    </source>
</evidence>
<dbReference type="InterPro" id="IPR001650">
    <property type="entry name" value="Helicase_C-like"/>
</dbReference>
<dbReference type="EMBL" id="CP006019">
    <property type="protein sequence ID" value="AIF69471.1"/>
    <property type="molecule type" value="Genomic_DNA"/>
</dbReference>
<dbReference type="KEGG" id="ppac:PAP_05315"/>
<evidence type="ECO:0000256" key="1">
    <source>
        <dbReference type="ARBA" id="ARBA00022741"/>
    </source>
</evidence>
<dbReference type="InterPro" id="IPR011545">
    <property type="entry name" value="DEAD/DEAH_box_helicase_dom"/>
</dbReference>
<dbReference type="Gene3D" id="3.40.50.300">
    <property type="entry name" value="P-loop containing nucleotide triphosphate hydrolases"/>
    <property type="match status" value="2"/>
</dbReference>
<accession>A0A075LTM6</accession>
<evidence type="ECO:0000256" key="3">
    <source>
        <dbReference type="ARBA" id="ARBA00022806"/>
    </source>
</evidence>
<dbReference type="InterPro" id="IPR044742">
    <property type="entry name" value="DEAD/DEAH_RhlB"/>
</dbReference>
<dbReference type="InterPro" id="IPR000629">
    <property type="entry name" value="RNA-helicase_DEAD-box_CS"/>
</dbReference>
<proteinExistence type="inferred from homology"/>
<dbReference type="PROSITE" id="PS00039">
    <property type="entry name" value="DEAD_ATP_HELICASE"/>
    <property type="match status" value="1"/>
</dbReference>
<evidence type="ECO:0000256" key="4">
    <source>
        <dbReference type="ARBA" id="ARBA00022840"/>
    </source>
</evidence>
<feature type="domain" description="Helicase C-terminal" evidence="8">
    <location>
        <begin position="214"/>
        <end position="372"/>
    </location>
</feature>
<dbReference type="PANTHER" id="PTHR47959">
    <property type="entry name" value="ATP-DEPENDENT RNA HELICASE RHLE-RELATED"/>
    <property type="match status" value="1"/>
</dbReference>
<sequence length="416" mass="47219">MSFENLGLSGNTLKAVKRKGFKKPTDIQREVIPRLLNGEKDLIGQSQTGTGKTASFALPLIELIEEKNRHVQAIVLAPTRELAIQVADEINSLKGKKKLSVLPIYGGQPIGPQIRALERGVHIVVGTPGRVLDHIERGTLRLENIHYFILDEADRMLDMGFIDDIEEILRYTNENKRVLLFSATIPREILRLARRYLGEYEVIRTEEESLAPNLVEQEYFEVAPSKKFDLLCSLIGEGFHGIVFCQTKKETRELSKRLVKLGYRAEALNGDIPQRSRENTLRRFKNKRTKVLVATDVAARGIDVNDLTHVINYSLPQNPEDYVHRIGRTGRAGKKGKAVTFIRPGEYRKLRYIEKMAKVTIRKGKVQNKGVEAVMKREVKKHIRRGSEEYMNMAKELLKENSAEEVVSALLKIAMG</sequence>
<dbReference type="STRING" id="1343739.PAP_05315"/>
<dbReference type="InterPro" id="IPR050079">
    <property type="entry name" value="DEAD_box_RNA_helicase"/>
</dbReference>
<dbReference type="CDD" id="cd00268">
    <property type="entry name" value="DEADc"/>
    <property type="match status" value="1"/>
</dbReference>
<reference evidence="10 11" key="2">
    <citation type="journal article" date="2015" name="Genome Announc.">
        <title>Complete Genome Sequence of Hyperthermophilic Piezophilic Archaeon Palaeococcus pacificus DY20341T, Isolated from Deep-Sea Hydrothermal Sediments.</title>
        <authorList>
            <person name="Zeng X."/>
            <person name="Jebbar M."/>
            <person name="Shao Z."/>
        </authorList>
    </citation>
    <scope>NUCLEOTIDE SEQUENCE [LARGE SCALE GENOMIC DNA]</scope>
    <source>
        <strain evidence="10 11">DY20341</strain>
    </source>
</reference>
<protein>
    <recommendedName>
        <fullName evidence="12">RNA helicase</fullName>
    </recommendedName>
</protein>
<dbReference type="Pfam" id="PF00270">
    <property type="entry name" value="DEAD"/>
    <property type="match status" value="1"/>
</dbReference>
<evidence type="ECO:0008006" key="12">
    <source>
        <dbReference type="Google" id="ProtNLM"/>
    </source>
</evidence>
<dbReference type="GeneID" id="24842186"/>
<dbReference type="SMART" id="SM00487">
    <property type="entry name" value="DEXDc"/>
    <property type="match status" value="1"/>
</dbReference>
<feature type="domain" description="Helicase ATP-binding" evidence="7">
    <location>
        <begin position="33"/>
        <end position="203"/>
    </location>
</feature>
<dbReference type="eggNOG" id="arCOG00558">
    <property type="taxonomic scope" value="Archaea"/>
</dbReference>
<keyword evidence="1 6" id="KW-0547">Nucleotide-binding</keyword>
<dbReference type="RefSeq" id="WP_048165026.1">
    <property type="nucleotide sequence ID" value="NZ_CP006019.1"/>
</dbReference>
<dbReference type="InterPro" id="IPR014001">
    <property type="entry name" value="Helicase_ATP-bd"/>
</dbReference>
<dbReference type="PROSITE" id="PS51195">
    <property type="entry name" value="Q_MOTIF"/>
    <property type="match status" value="1"/>
</dbReference>
<dbReference type="AlphaFoldDB" id="A0A075LTM6"/>
<evidence type="ECO:0000256" key="6">
    <source>
        <dbReference type="RuleBase" id="RU000492"/>
    </source>
</evidence>
<dbReference type="PANTHER" id="PTHR47959:SF13">
    <property type="entry name" value="ATP-DEPENDENT RNA HELICASE RHLE"/>
    <property type="match status" value="1"/>
</dbReference>
<dbReference type="GO" id="GO:0140097">
    <property type="term" value="F:catalytic activity, acting on DNA"/>
    <property type="evidence" value="ECO:0007669"/>
    <property type="project" value="UniProtKB-ARBA"/>
</dbReference>
<evidence type="ECO:0000313" key="10">
    <source>
        <dbReference type="EMBL" id="AIF69471.1"/>
    </source>
</evidence>
<dbReference type="CDD" id="cd18787">
    <property type="entry name" value="SF2_C_DEAD"/>
    <property type="match status" value="1"/>
</dbReference>
<dbReference type="Proteomes" id="UP000027981">
    <property type="component" value="Chromosome"/>
</dbReference>
<dbReference type="GO" id="GO:0003676">
    <property type="term" value="F:nucleic acid binding"/>
    <property type="evidence" value="ECO:0007669"/>
    <property type="project" value="InterPro"/>
</dbReference>
<evidence type="ECO:0000259" key="8">
    <source>
        <dbReference type="PROSITE" id="PS51194"/>
    </source>
</evidence>
<keyword evidence="4 6" id="KW-0067">ATP-binding</keyword>
<name>A0A075LTM6_9EURY</name>
<dbReference type="PROSITE" id="PS51192">
    <property type="entry name" value="HELICASE_ATP_BIND_1"/>
    <property type="match status" value="1"/>
</dbReference>
<dbReference type="InterPro" id="IPR014014">
    <property type="entry name" value="RNA_helicase_DEAD_Q_motif"/>
</dbReference>
<dbReference type="PROSITE" id="PS51194">
    <property type="entry name" value="HELICASE_CTER"/>
    <property type="match status" value="1"/>
</dbReference>
<dbReference type="Pfam" id="PF00271">
    <property type="entry name" value="Helicase_C"/>
    <property type="match status" value="1"/>
</dbReference>
<evidence type="ECO:0000259" key="9">
    <source>
        <dbReference type="PROSITE" id="PS51195"/>
    </source>
</evidence>